<dbReference type="Proteomes" id="UP000887579">
    <property type="component" value="Unplaced"/>
</dbReference>
<proteinExistence type="predicted"/>
<evidence type="ECO:0000313" key="2">
    <source>
        <dbReference type="WBParaSite" id="ES5_v2.g20249.t1"/>
    </source>
</evidence>
<name>A0AC34FSA8_9BILA</name>
<protein>
    <submittedName>
        <fullName evidence="2">Uncharacterized protein</fullName>
    </submittedName>
</protein>
<dbReference type="WBParaSite" id="ES5_v2.g20249.t1">
    <property type="protein sequence ID" value="ES5_v2.g20249.t1"/>
    <property type="gene ID" value="ES5_v2.g20249"/>
</dbReference>
<organism evidence="1 2">
    <name type="scientific">Panagrolaimus sp. ES5</name>
    <dbReference type="NCBI Taxonomy" id="591445"/>
    <lineage>
        <taxon>Eukaryota</taxon>
        <taxon>Metazoa</taxon>
        <taxon>Ecdysozoa</taxon>
        <taxon>Nematoda</taxon>
        <taxon>Chromadorea</taxon>
        <taxon>Rhabditida</taxon>
        <taxon>Tylenchina</taxon>
        <taxon>Panagrolaimomorpha</taxon>
        <taxon>Panagrolaimoidea</taxon>
        <taxon>Panagrolaimidae</taxon>
        <taxon>Panagrolaimus</taxon>
    </lineage>
</organism>
<reference evidence="2" key="1">
    <citation type="submission" date="2022-11" db="UniProtKB">
        <authorList>
            <consortium name="WormBaseParasite"/>
        </authorList>
    </citation>
    <scope>IDENTIFICATION</scope>
</reference>
<sequence length="270" mass="29913">MSTLKRAIKKKKVDENLPIVAASSSAYSFRERPKENDASSFSLRKLQNHEASLNSKTPVTSTTHLGRTVAATSSSVFTSENNGTFNKNPERPTAASFSTYLSRKRPLQKAPTASSSSMLNSRNGDTGNKKQMGDAFDQMDDISKNSNLPGPMEEIFLPEENDVSQGLNDNVSQPEKDTVSASLSDNAANPKKDDGTTRSSLVPKSKSFNVAEMRAMFAECDANKFKMYQRMYRMETQVIKNAYRLKYIALRTAANPHDLSVFTEPPVEFE</sequence>
<evidence type="ECO:0000313" key="1">
    <source>
        <dbReference type="Proteomes" id="UP000887579"/>
    </source>
</evidence>
<accession>A0AC34FSA8</accession>